<dbReference type="EMBL" id="CP115174">
    <property type="protein sequence ID" value="WBO21582.1"/>
    <property type="molecule type" value="Genomic_DNA"/>
</dbReference>
<protein>
    <submittedName>
        <fullName evidence="2">DUF2059 domain-containing protein</fullName>
    </submittedName>
</protein>
<name>A0ABY7NJ66_9SPHN</name>
<evidence type="ECO:0000313" key="3">
    <source>
        <dbReference type="Proteomes" id="UP001210865"/>
    </source>
</evidence>
<gene>
    <name evidence="2" type="ORF">PBT88_15570</name>
</gene>
<sequence>MIRRLLLVSAVGALAAAALPAWADVAPAPAAPAAATPDAATMAAARALMRATDIQAQMRAIGPRMGQAVTMQLQQSFADHQLPTELQSQIAGAMQDFVGSMDTMFTPQLIDQMAAIYARHFTAADLQHLSQMMQDPAMVRFRKVMPDTLAEMMPLIMTAMRPQQDAFQARIQKIVADWIQQHPEDQAKLRSPTAH</sequence>
<dbReference type="RefSeq" id="WP_270076230.1">
    <property type="nucleotide sequence ID" value="NZ_CP115174.1"/>
</dbReference>
<organism evidence="2 3">
    <name type="scientific">Sphingomonas abietis</name>
    <dbReference type="NCBI Taxonomy" id="3012344"/>
    <lineage>
        <taxon>Bacteria</taxon>
        <taxon>Pseudomonadati</taxon>
        <taxon>Pseudomonadota</taxon>
        <taxon>Alphaproteobacteria</taxon>
        <taxon>Sphingomonadales</taxon>
        <taxon>Sphingomonadaceae</taxon>
        <taxon>Sphingomonas</taxon>
    </lineage>
</organism>
<dbReference type="Proteomes" id="UP001210865">
    <property type="component" value="Chromosome"/>
</dbReference>
<evidence type="ECO:0000313" key="2">
    <source>
        <dbReference type="EMBL" id="WBO21582.1"/>
    </source>
</evidence>
<feature type="signal peptide" evidence="1">
    <location>
        <begin position="1"/>
        <end position="23"/>
    </location>
</feature>
<accession>A0ABY7NJ66</accession>
<evidence type="ECO:0000256" key="1">
    <source>
        <dbReference type="SAM" id="SignalP"/>
    </source>
</evidence>
<proteinExistence type="predicted"/>
<keyword evidence="1" id="KW-0732">Signal</keyword>
<keyword evidence="3" id="KW-1185">Reference proteome</keyword>
<reference evidence="2 3" key="1">
    <citation type="submission" date="2022-12" db="EMBL/GenBank/DDBJ databases">
        <title>Sphingomonas abieness sp. nov., an endophytic bacterium isolated from Abies koreana.</title>
        <authorList>
            <person name="Jiang L."/>
            <person name="Lee J."/>
        </authorList>
    </citation>
    <scope>NUCLEOTIDE SEQUENCE [LARGE SCALE GENOMIC DNA]</scope>
    <source>
        <strain evidence="3">PAMB 00755</strain>
    </source>
</reference>
<feature type="chain" id="PRO_5045701318" evidence="1">
    <location>
        <begin position="24"/>
        <end position="195"/>
    </location>
</feature>